<protein>
    <submittedName>
        <fullName evidence="2">Uncharacterized protein</fullName>
    </submittedName>
</protein>
<dbReference type="EMBL" id="CADCVD010000086">
    <property type="protein sequence ID" value="CAA9446123.1"/>
    <property type="molecule type" value="Genomic_DNA"/>
</dbReference>
<evidence type="ECO:0000256" key="1">
    <source>
        <dbReference type="SAM" id="MobiDB-lite"/>
    </source>
</evidence>
<sequence>MAQAKLVAPKDEGQVRGDEGPLFVAAHPAQPAAAVTR</sequence>
<proteinExistence type="predicted"/>
<reference evidence="2" key="1">
    <citation type="submission" date="2020-02" db="EMBL/GenBank/DDBJ databases">
        <authorList>
            <person name="Meier V. D."/>
        </authorList>
    </citation>
    <scope>NUCLEOTIDE SEQUENCE</scope>
    <source>
        <strain evidence="2">AVDCRST_MAG37</strain>
    </source>
</reference>
<organism evidence="2">
    <name type="scientific">uncultured Rubrobacteraceae bacterium</name>
    <dbReference type="NCBI Taxonomy" id="349277"/>
    <lineage>
        <taxon>Bacteria</taxon>
        <taxon>Bacillati</taxon>
        <taxon>Actinomycetota</taxon>
        <taxon>Rubrobacteria</taxon>
        <taxon>Rubrobacterales</taxon>
        <taxon>Rubrobacteraceae</taxon>
        <taxon>environmental samples</taxon>
    </lineage>
</organism>
<feature type="compositionally biased region" description="Basic and acidic residues" evidence="1">
    <location>
        <begin position="8"/>
        <end position="19"/>
    </location>
</feature>
<name>A0A6J4QQ18_9ACTN</name>
<gene>
    <name evidence="2" type="ORF">AVDCRST_MAG37-1840</name>
</gene>
<evidence type="ECO:0000313" key="2">
    <source>
        <dbReference type="EMBL" id="CAA9446123.1"/>
    </source>
</evidence>
<dbReference type="AlphaFoldDB" id="A0A6J4QQ18"/>
<accession>A0A6J4QQ18</accession>
<feature type="region of interest" description="Disordered" evidence="1">
    <location>
        <begin position="1"/>
        <end position="22"/>
    </location>
</feature>